<dbReference type="EMBL" id="JAVDUM010000006">
    <property type="protein sequence ID" value="MDR6867101.1"/>
    <property type="molecule type" value="Genomic_DNA"/>
</dbReference>
<organism evidence="3 4">
    <name type="scientific">Microbacterium resistens</name>
    <dbReference type="NCBI Taxonomy" id="156977"/>
    <lineage>
        <taxon>Bacteria</taxon>
        <taxon>Bacillati</taxon>
        <taxon>Actinomycetota</taxon>
        <taxon>Actinomycetes</taxon>
        <taxon>Micrococcales</taxon>
        <taxon>Microbacteriaceae</taxon>
        <taxon>Microbacterium</taxon>
    </lineage>
</organism>
<accession>A0ABU1SBY8</accession>
<evidence type="ECO:0000313" key="4">
    <source>
        <dbReference type="Proteomes" id="UP001259347"/>
    </source>
</evidence>
<dbReference type="PANTHER" id="PTHR10907">
    <property type="entry name" value="REGUCALCIN"/>
    <property type="match status" value="1"/>
</dbReference>
<dbReference type="Pfam" id="PF08450">
    <property type="entry name" value="SGL"/>
    <property type="match status" value="1"/>
</dbReference>
<proteinExistence type="inferred from homology"/>
<dbReference type="RefSeq" id="WP_310019562.1">
    <property type="nucleotide sequence ID" value="NZ_JAVDUM010000006.1"/>
</dbReference>
<dbReference type="InterPro" id="IPR013658">
    <property type="entry name" value="SGL"/>
</dbReference>
<name>A0ABU1SBY8_9MICO</name>
<keyword evidence="4" id="KW-1185">Reference proteome</keyword>
<sequence>MIPENVTGPISRHAEGPVWWPAWGGLRWVDAEAGDLLSLGRDGIGRQHLDDEYLAFVRPRAGGGLVAVGARDLYLADRPDGPARAALGLGGDPAVRMNDGGCDPRGRLLAGSMAYDGSSGAGSLLRIGPALDTTTVLSGVSVSNGIGFTAEGTRAYYVDSTTRRIDAFDVDESGGLVQRRVFARIPEGEGLPDGLAVAADGGVWVAVWGGGAVLGFDEDGVLRERIALPVPQVSACTFGGSDPGTGAGTDDLGTLFITTSAQGLPRDHGTEAGSVYAVRPGVQGVPALPFAG</sequence>
<protein>
    <submittedName>
        <fullName evidence="3">Sugar lactone lactonase YvrE</fullName>
    </submittedName>
</protein>
<dbReference type="Proteomes" id="UP001259347">
    <property type="component" value="Unassembled WGS sequence"/>
</dbReference>
<dbReference type="InterPro" id="IPR005511">
    <property type="entry name" value="SMP-30"/>
</dbReference>
<evidence type="ECO:0000313" key="3">
    <source>
        <dbReference type="EMBL" id="MDR6867101.1"/>
    </source>
</evidence>
<dbReference type="SUPFAM" id="SSF63829">
    <property type="entry name" value="Calcium-dependent phosphotriesterase"/>
    <property type="match status" value="1"/>
</dbReference>
<feature type="domain" description="SMP-30/Gluconolactonase/LRE-like region" evidence="2">
    <location>
        <begin position="14"/>
        <end position="259"/>
    </location>
</feature>
<dbReference type="InterPro" id="IPR011042">
    <property type="entry name" value="6-blade_b-propeller_TolB-like"/>
</dbReference>
<dbReference type="PRINTS" id="PR01790">
    <property type="entry name" value="SMP30FAMILY"/>
</dbReference>
<dbReference type="Gene3D" id="2.120.10.30">
    <property type="entry name" value="TolB, C-terminal domain"/>
    <property type="match status" value="1"/>
</dbReference>
<comment type="similarity">
    <text evidence="1">Belongs to the SMP-30/CGR1 family.</text>
</comment>
<gene>
    <name evidence="3" type="ORF">J2Y69_001700</name>
</gene>
<dbReference type="PANTHER" id="PTHR10907:SF47">
    <property type="entry name" value="REGUCALCIN"/>
    <property type="match status" value="1"/>
</dbReference>
<evidence type="ECO:0000259" key="2">
    <source>
        <dbReference type="Pfam" id="PF08450"/>
    </source>
</evidence>
<reference evidence="3 4" key="1">
    <citation type="submission" date="2023-07" db="EMBL/GenBank/DDBJ databases">
        <title>Sorghum-associated microbial communities from plants grown in Nebraska, USA.</title>
        <authorList>
            <person name="Schachtman D."/>
        </authorList>
    </citation>
    <scope>NUCLEOTIDE SEQUENCE [LARGE SCALE GENOMIC DNA]</scope>
    <source>
        <strain evidence="3 4">2980</strain>
    </source>
</reference>
<evidence type="ECO:0000256" key="1">
    <source>
        <dbReference type="ARBA" id="ARBA00008853"/>
    </source>
</evidence>
<comment type="caution">
    <text evidence="3">The sequence shown here is derived from an EMBL/GenBank/DDBJ whole genome shotgun (WGS) entry which is preliminary data.</text>
</comment>